<dbReference type="EMBL" id="CP035002">
    <property type="protein sequence ID" value="QAS83207.1"/>
    <property type="molecule type" value="Genomic_DNA"/>
</dbReference>
<name>A0AAE5WV99_9HYPH</name>
<keyword evidence="3" id="KW-1185">Reference proteome</keyword>
<dbReference type="AlphaFoldDB" id="A0AAE5WV99"/>
<gene>
    <name evidence="2" type="ORF">CO657_36210</name>
</gene>
<dbReference type="Proteomes" id="UP000220927">
    <property type="component" value="Plasmid pRapFH23d"/>
</dbReference>
<geneLocation type="plasmid" evidence="3">
    <name>prapfh23d</name>
</geneLocation>
<evidence type="ECO:0000313" key="3">
    <source>
        <dbReference type="Proteomes" id="UP000220927"/>
    </source>
</evidence>
<accession>A0AAE5WV99</accession>
<dbReference type="KEGG" id="rad:CO657_36210"/>
<dbReference type="RefSeq" id="WP_128715657.1">
    <property type="nucleotide sequence ID" value="NZ_CP035002.1"/>
</dbReference>
<sequence>MPKDTKKTFPIPSILSGKTEPQLDLEKVDLSREGAQGEAVISKGRATSSVTLVRREKGQMKGH</sequence>
<keyword evidence="2" id="KW-0614">Plasmid</keyword>
<feature type="region of interest" description="Disordered" evidence="1">
    <location>
        <begin position="1"/>
        <end position="20"/>
    </location>
</feature>
<evidence type="ECO:0000256" key="1">
    <source>
        <dbReference type="SAM" id="MobiDB-lite"/>
    </source>
</evidence>
<protein>
    <submittedName>
        <fullName evidence="2">Uncharacterized protein</fullName>
    </submittedName>
</protein>
<reference evidence="2 3" key="1">
    <citation type="submission" date="2019-01" db="EMBL/GenBank/DDBJ databases">
        <title>Genomic insights into the origins and evolution of symbiotic genes in the Phaseolus vulgaris microsymbionts.</title>
        <authorList>
            <person name="Tong W."/>
        </authorList>
    </citation>
    <scope>NUCLEOTIDE SEQUENCE [LARGE SCALE GENOMIC DNA]</scope>
    <source>
        <strain evidence="2 3">FH23</strain>
        <plasmid evidence="3">prapfh23d</plasmid>
    </source>
</reference>
<proteinExistence type="predicted"/>
<organism evidence="2 3">
    <name type="scientific">Rhizobium acidisoli</name>
    <dbReference type="NCBI Taxonomy" id="1538158"/>
    <lineage>
        <taxon>Bacteria</taxon>
        <taxon>Pseudomonadati</taxon>
        <taxon>Pseudomonadota</taxon>
        <taxon>Alphaproteobacteria</taxon>
        <taxon>Hyphomicrobiales</taxon>
        <taxon>Rhizobiaceae</taxon>
        <taxon>Rhizobium/Agrobacterium group</taxon>
        <taxon>Rhizobium</taxon>
    </lineage>
</organism>
<evidence type="ECO:0000313" key="2">
    <source>
        <dbReference type="EMBL" id="QAS83207.1"/>
    </source>
</evidence>